<dbReference type="InterPro" id="IPR017939">
    <property type="entry name" value="G-Glutamylcylcotransferase"/>
</dbReference>
<sequence length="162" mass="18526">MAADFVFAYGSNMNRSDLRSWLESDGQDSSLIVGVYPAKIEGYDFVWDYYSQGKAGGTANLEHKEGSTIWGVLIEMEDDLLKAFDRKEGHPYFYSRGESRVPVTRVEDGKTFLAWLYVARANKGGRRDVKPTREYKKIVLEGAVFWGFPESYIEKIRAWATK</sequence>
<evidence type="ECO:0000256" key="2">
    <source>
        <dbReference type="PIRSR" id="PIRSR617939-1"/>
    </source>
</evidence>
<evidence type="ECO:0000313" key="6">
    <source>
        <dbReference type="Proteomes" id="UP000807825"/>
    </source>
</evidence>
<dbReference type="InterPro" id="IPR013024">
    <property type="entry name" value="GGCT-like"/>
</dbReference>
<dbReference type="Proteomes" id="UP000807825">
    <property type="component" value="Unassembled WGS sequence"/>
</dbReference>
<feature type="active site" description="Proton acceptor" evidence="2">
    <location>
        <position position="88"/>
    </location>
</feature>
<dbReference type="CDD" id="cd06661">
    <property type="entry name" value="GGCT_like"/>
    <property type="match status" value="1"/>
</dbReference>
<comment type="caution">
    <text evidence="5">The sequence shown here is derived from an EMBL/GenBank/DDBJ whole genome shotgun (WGS) entry which is preliminary data.</text>
</comment>
<dbReference type="PANTHER" id="PTHR12935:SF0">
    <property type="entry name" value="GAMMA-GLUTAMYLCYCLOTRANSFERASE"/>
    <property type="match status" value="1"/>
</dbReference>
<dbReference type="Pfam" id="PF06094">
    <property type="entry name" value="GGACT"/>
    <property type="match status" value="1"/>
</dbReference>
<protein>
    <submittedName>
        <fullName evidence="5">Gamma-glutamylcyclotransferase</fullName>
    </submittedName>
</protein>
<dbReference type="SUPFAM" id="SSF110857">
    <property type="entry name" value="Gamma-glutamyl cyclotransferase-like"/>
    <property type="match status" value="1"/>
</dbReference>
<evidence type="ECO:0000256" key="3">
    <source>
        <dbReference type="PIRSR" id="PIRSR617939-2"/>
    </source>
</evidence>
<evidence type="ECO:0000256" key="1">
    <source>
        <dbReference type="ARBA" id="ARBA00023239"/>
    </source>
</evidence>
<dbReference type="Gene3D" id="3.10.490.10">
    <property type="entry name" value="Gamma-glutamyl cyclotransferase-like"/>
    <property type="match status" value="1"/>
</dbReference>
<keyword evidence="1" id="KW-0456">Lyase</keyword>
<proteinExistence type="predicted"/>
<name>A0A9D6Z7U8_9BACT</name>
<organism evidence="5 6">
    <name type="scientific">Desulfomonile tiedjei</name>
    <dbReference type="NCBI Taxonomy" id="2358"/>
    <lineage>
        <taxon>Bacteria</taxon>
        <taxon>Pseudomonadati</taxon>
        <taxon>Thermodesulfobacteriota</taxon>
        <taxon>Desulfomonilia</taxon>
        <taxon>Desulfomonilales</taxon>
        <taxon>Desulfomonilaceae</taxon>
        <taxon>Desulfomonile</taxon>
    </lineage>
</organism>
<feature type="binding site" evidence="3">
    <location>
        <position position="135"/>
    </location>
    <ligand>
        <name>substrate</name>
    </ligand>
</feature>
<dbReference type="AlphaFoldDB" id="A0A9D6Z7U8"/>
<dbReference type="InterPro" id="IPR009288">
    <property type="entry name" value="AIG2-like_dom"/>
</dbReference>
<dbReference type="GO" id="GO:0003839">
    <property type="term" value="F:gamma-glutamylcyclotransferase activity"/>
    <property type="evidence" value="ECO:0007669"/>
    <property type="project" value="InterPro"/>
</dbReference>
<reference evidence="5" key="1">
    <citation type="submission" date="2020-07" db="EMBL/GenBank/DDBJ databases">
        <title>Huge and variable diversity of episymbiotic CPR bacteria and DPANN archaea in groundwater ecosystems.</title>
        <authorList>
            <person name="He C.Y."/>
            <person name="Keren R."/>
            <person name="Whittaker M."/>
            <person name="Farag I.F."/>
            <person name="Doudna J."/>
            <person name="Cate J.H.D."/>
            <person name="Banfield J.F."/>
        </authorList>
    </citation>
    <scope>NUCLEOTIDE SEQUENCE</scope>
    <source>
        <strain evidence="5">NC_groundwater_1664_Pr3_B-0.1um_52_9</strain>
    </source>
</reference>
<evidence type="ECO:0000259" key="4">
    <source>
        <dbReference type="Pfam" id="PF06094"/>
    </source>
</evidence>
<gene>
    <name evidence="5" type="ORF">HY912_18385</name>
</gene>
<evidence type="ECO:0000313" key="5">
    <source>
        <dbReference type="EMBL" id="MBI5251461.1"/>
    </source>
</evidence>
<dbReference type="PANTHER" id="PTHR12935">
    <property type="entry name" value="GAMMA-GLUTAMYLCYCLOTRANSFERASE"/>
    <property type="match status" value="1"/>
</dbReference>
<dbReference type="EMBL" id="JACRDE010000482">
    <property type="protein sequence ID" value="MBI5251461.1"/>
    <property type="molecule type" value="Genomic_DNA"/>
</dbReference>
<accession>A0A9D6Z7U8</accession>
<feature type="domain" description="Gamma-glutamylcyclotransferase AIG2-like" evidence="4">
    <location>
        <begin position="6"/>
        <end position="133"/>
    </location>
</feature>
<dbReference type="InterPro" id="IPR036568">
    <property type="entry name" value="GGCT-like_sf"/>
</dbReference>